<dbReference type="PANTHER" id="PTHR11669:SF8">
    <property type="entry name" value="DNA POLYMERASE III SUBUNIT DELTA"/>
    <property type="match status" value="1"/>
</dbReference>
<gene>
    <name evidence="1" type="ORF">COT93_02185</name>
</gene>
<accession>A0A2H0V8T5</accession>
<reference evidence="2" key="1">
    <citation type="submission" date="2017-09" db="EMBL/GenBank/DDBJ databases">
        <title>Depth-based differentiation of microbial function through sediment-hosted aquifers and enrichment of novel symbionts in the deep terrestrial subsurface.</title>
        <authorList>
            <person name="Probst A.J."/>
            <person name="Ladd B."/>
            <person name="Jarett J.K."/>
            <person name="Geller-Mcgrath D.E."/>
            <person name="Sieber C.M.K."/>
            <person name="Emerson J.B."/>
            <person name="Anantharaman K."/>
            <person name="Thomas B.C."/>
            <person name="Malmstrom R."/>
            <person name="Stieglmeier M."/>
            <person name="Klingl A."/>
            <person name="Woyke T."/>
            <person name="Ryan C.M."/>
            <person name="Banfield J.F."/>
        </authorList>
    </citation>
    <scope>NUCLEOTIDE SEQUENCE [LARGE SCALE GENOMIC DNA]</scope>
</reference>
<dbReference type="Gene3D" id="3.40.50.300">
    <property type="entry name" value="P-loop containing nucleotide triphosphate hydrolases"/>
    <property type="match status" value="1"/>
</dbReference>
<evidence type="ECO:0008006" key="3">
    <source>
        <dbReference type="Google" id="ProtNLM"/>
    </source>
</evidence>
<evidence type="ECO:0000313" key="2">
    <source>
        <dbReference type="Proteomes" id="UP000229972"/>
    </source>
</evidence>
<dbReference type="GO" id="GO:0006261">
    <property type="term" value="P:DNA-templated DNA replication"/>
    <property type="evidence" value="ECO:0007669"/>
    <property type="project" value="TreeGrafter"/>
</dbReference>
<organism evidence="1 2">
    <name type="scientific">Candidatus Falkowbacteria bacterium CG10_big_fil_rev_8_21_14_0_10_37_18</name>
    <dbReference type="NCBI Taxonomy" id="1974562"/>
    <lineage>
        <taxon>Bacteria</taxon>
        <taxon>Candidatus Falkowiibacteriota</taxon>
    </lineage>
</organism>
<dbReference type="SUPFAM" id="SSF52540">
    <property type="entry name" value="P-loop containing nucleoside triphosphate hydrolases"/>
    <property type="match status" value="1"/>
</dbReference>
<dbReference type="InterPro" id="IPR050238">
    <property type="entry name" value="DNA_Rep/Repair_Clamp_Loader"/>
</dbReference>
<dbReference type="Pfam" id="PF13177">
    <property type="entry name" value="DNA_pol3_delta2"/>
    <property type="match status" value="1"/>
</dbReference>
<dbReference type="AlphaFoldDB" id="A0A2H0V8T5"/>
<dbReference type="Proteomes" id="UP000229972">
    <property type="component" value="Unassembled WGS sequence"/>
</dbReference>
<dbReference type="InterPro" id="IPR027417">
    <property type="entry name" value="P-loop_NTPase"/>
</dbReference>
<name>A0A2H0V8T5_9BACT</name>
<dbReference type="PANTHER" id="PTHR11669">
    <property type="entry name" value="REPLICATION FACTOR C / DNA POLYMERASE III GAMMA-TAU SUBUNIT"/>
    <property type="match status" value="1"/>
</dbReference>
<protein>
    <recommendedName>
        <fullName evidence="3">DNA polymerase III subunit delta</fullName>
    </recommendedName>
</protein>
<sequence>MAEAFIWPAIGNEKVIEFLERGLQNNKIAQTYIFSGLDDLGKSTIALAFARRLQNNEEGNSSDLHILEPEEDSKNISIAATREFIKMLSLSSFLNSYKIGIIKEADRLSEEAKSALLKTLEEPRDKVIIILLVSEADKLPATILSRAQILYFYPVPAAATYDYLIANYQVNRSLAKDLANLSLGRPLTALKFLEHPEEYKAYLERAEKWLSLVSLDINGRLKVLDEIFNDRSWSQQARDTVGTIIFLAEGLARDSLLLSLGAPDRLQHSTLLPALEKTLALLAKKDGEGGGPSALEQLKICAQAKEYLDANVNPRLVLEQMVINW</sequence>
<proteinExistence type="predicted"/>
<comment type="caution">
    <text evidence="1">The sequence shown here is derived from an EMBL/GenBank/DDBJ whole genome shotgun (WGS) entry which is preliminary data.</text>
</comment>
<dbReference type="EMBL" id="PFAL01000018">
    <property type="protein sequence ID" value="PIR95498.1"/>
    <property type="molecule type" value="Genomic_DNA"/>
</dbReference>
<evidence type="ECO:0000313" key="1">
    <source>
        <dbReference type="EMBL" id="PIR95498.1"/>
    </source>
</evidence>